<evidence type="ECO:0000313" key="2">
    <source>
        <dbReference type="EMBL" id="OEK05910.1"/>
    </source>
</evidence>
<dbReference type="RefSeq" id="WP_069834828.1">
    <property type="nucleotide sequence ID" value="NZ_MDGQ01000004.1"/>
</dbReference>
<gene>
    <name evidence="2" type="ORF">BFP71_07290</name>
</gene>
<dbReference type="OrthoDB" id="2986269at2"/>
<reference evidence="2 3" key="1">
    <citation type="submission" date="2016-08" db="EMBL/GenBank/DDBJ databases">
        <title>Draft genome of Fabibacter sp. strain SK-8.</title>
        <authorList>
            <person name="Wong S.-K."/>
            <person name="Hamasaki K."/>
            <person name="Yoshizawa S."/>
        </authorList>
    </citation>
    <scope>NUCLEOTIDE SEQUENCE [LARGE SCALE GENOMIC DNA]</scope>
    <source>
        <strain evidence="2 3">SK-8</strain>
    </source>
</reference>
<organism evidence="2 3">
    <name type="scientific">Roseivirga misakiensis</name>
    <dbReference type="NCBI Taxonomy" id="1563681"/>
    <lineage>
        <taxon>Bacteria</taxon>
        <taxon>Pseudomonadati</taxon>
        <taxon>Bacteroidota</taxon>
        <taxon>Cytophagia</taxon>
        <taxon>Cytophagales</taxon>
        <taxon>Roseivirgaceae</taxon>
        <taxon>Roseivirga</taxon>
    </lineage>
</organism>
<dbReference type="STRING" id="1563681.BFP71_07290"/>
<dbReference type="AlphaFoldDB" id="A0A1E5T3G0"/>
<accession>A0A1E5T3G0</accession>
<dbReference type="GO" id="GO:0006631">
    <property type="term" value="P:fatty acid metabolic process"/>
    <property type="evidence" value="ECO:0007669"/>
    <property type="project" value="InterPro"/>
</dbReference>
<dbReference type="PANTHER" id="PTHR48075">
    <property type="entry name" value="3-HYDROXYACYL-COA DEHYDROGENASE FAMILY PROTEIN"/>
    <property type="match status" value="1"/>
</dbReference>
<name>A0A1E5T3G0_9BACT</name>
<keyword evidence="3" id="KW-1185">Reference proteome</keyword>
<evidence type="ECO:0000313" key="3">
    <source>
        <dbReference type="Proteomes" id="UP000095552"/>
    </source>
</evidence>
<dbReference type="Proteomes" id="UP000095552">
    <property type="component" value="Unassembled WGS sequence"/>
</dbReference>
<dbReference type="Pfam" id="PF00725">
    <property type="entry name" value="3HCDH"/>
    <property type="match status" value="1"/>
</dbReference>
<dbReference type="PANTHER" id="PTHR48075:SF5">
    <property type="entry name" value="3-HYDROXYBUTYRYL-COA DEHYDROGENASE"/>
    <property type="match status" value="1"/>
</dbReference>
<dbReference type="EMBL" id="MDGQ01000004">
    <property type="protein sequence ID" value="OEK05910.1"/>
    <property type="molecule type" value="Genomic_DNA"/>
</dbReference>
<protein>
    <submittedName>
        <fullName evidence="2">3-hydroxyacyl-CoA dehydrogenase</fullName>
    </submittedName>
</protein>
<dbReference type="InterPro" id="IPR013328">
    <property type="entry name" value="6PGD_dom2"/>
</dbReference>
<evidence type="ECO:0000259" key="1">
    <source>
        <dbReference type="Pfam" id="PF00725"/>
    </source>
</evidence>
<proteinExistence type="predicted"/>
<dbReference type="InterPro" id="IPR006108">
    <property type="entry name" value="3HC_DH_C"/>
</dbReference>
<comment type="caution">
    <text evidence="2">The sequence shown here is derived from an EMBL/GenBank/DDBJ whole genome shotgun (WGS) entry which is preliminary data.</text>
</comment>
<dbReference type="Gene3D" id="1.10.1040.10">
    <property type="entry name" value="N-(1-d-carboxylethyl)-l-norvaline Dehydrogenase, domain 2"/>
    <property type="match status" value="1"/>
</dbReference>
<sequence length="220" mass="25536">MKILVVGTERDFEEFENKFGIDHDLTLDKRYQFQSTFASFDLVFDFFIGDDPELFNNYIGLEGVRLFINIPKISLLELSYFQNHEFDIKIFGFNGLPTFTDRSLLEVSLLNDQYKDELTAICASLKTDFQIVKDRVGMITPRIICMIINEAFYTVQEGTASPEDIDQGMKLGTNYPYGPFEWSLKIGIKNVYELLEAIYDDTKDERYKICPALKQAYLKL</sequence>
<dbReference type="GO" id="GO:0016616">
    <property type="term" value="F:oxidoreductase activity, acting on the CH-OH group of donors, NAD or NADP as acceptor"/>
    <property type="evidence" value="ECO:0007669"/>
    <property type="project" value="InterPro"/>
</dbReference>
<dbReference type="InterPro" id="IPR008927">
    <property type="entry name" value="6-PGluconate_DH-like_C_sf"/>
</dbReference>
<feature type="domain" description="3-hydroxyacyl-CoA dehydrogenase C-terminal" evidence="1">
    <location>
        <begin position="137"/>
        <end position="216"/>
    </location>
</feature>
<dbReference type="SUPFAM" id="SSF48179">
    <property type="entry name" value="6-phosphogluconate dehydrogenase C-terminal domain-like"/>
    <property type="match status" value="1"/>
</dbReference>